<evidence type="ECO:0000313" key="2">
    <source>
        <dbReference type="Proteomes" id="UP001476950"/>
    </source>
</evidence>
<dbReference type="Proteomes" id="UP001476950">
    <property type="component" value="Unassembled WGS sequence"/>
</dbReference>
<dbReference type="RefSeq" id="WP_190450250.1">
    <property type="nucleotide sequence ID" value="NZ_JAMPLM010000041.1"/>
</dbReference>
<keyword evidence="2" id="KW-1185">Reference proteome</keyword>
<gene>
    <name evidence="1" type="ORF">NDI38_25140</name>
</gene>
<comment type="caution">
    <text evidence="1">The sequence shown here is derived from an EMBL/GenBank/DDBJ whole genome shotgun (WGS) entry which is preliminary data.</text>
</comment>
<name>A0ABV0KR27_9CYAN</name>
<dbReference type="EMBL" id="JAMPLM010000041">
    <property type="protein sequence ID" value="MEP1061689.1"/>
    <property type="molecule type" value="Genomic_DNA"/>
</dbReference>
<organism evidence="1 2">
    <name type="scientific">Stenomitos frigidus AS-A4</name>
    <dbReference type="NCBI Taxonomy" id="2933935"/>
    <lineage>
        <taxon>Bacteria</taxon>
        <taxon>Bacillati</taxon>
        <taxon>Cyanobacteriota</taxon>
        <taxon>Cyanophyceae</taxon>
        <taxon>Leptolyngbyales</taxon>
        <taxon>Leptolyngbyaceae</taxon>
        <taxon>Stenomitos</taxon>
    </lineage>
</organism>
<proteinExistence type="predicted"/>
<dbReference type="InterPro" id="IPR010328">
    <property type="entry name" value="DUF928"/>
</dbReference>
<sequence>MGTINFISPLGLQAKPLTKMAFDQQYAQYVPPKPRRPLGRPKNRRFGGASRNGCAAIKADQSLLTALIPDDEFIYTIAERPTFWFYIPYSAATIANVKFVLQDAADPMAQSLYPQSEDVILPQGKQPGVIGIRLPATSTPLQVGKTYRWTLKVHCGEQSANAEPVYVQGTVERMMLTPALQRQLQAQRKQPREQMLLYARNGIWYEALTTLAELRRDRPRDPKLLADWQKLLQTIGLQDVSNKPLAPCCTLSR</sequence>
<accession>A0ABV0KR27</accession>
<dbReference type="Pfam" id="PF06051">
    <property type="entry name" value="DUF928"/>
    <property type="match status" value="1"/>
</dbReference>
<protein>
    <submittedName>
        <fullName evidence="1">DUF928 domain-containing protein</fullName>
    </submittedName>
</protein>
<evidence type="ECO:0000313" key="1">
    <source>
        <dbReference type="EMBL" id="MEP1061689.1"/>
    </source>
</evidence>
<reference evidence="1 2" key="1">
    <citation type="submission" date="2022-04" db="EMBL/GenBank/DDBJ databases">
        <title>Positive selection, recombination, and allopatry shape intraspecific diversity of widespread and dominant cyanobacteria.</title>
        <authorList>
            <person name="Wei J."/>
            <person name="Shu W."/>
            <person name="Hu C."/>
        </authorList>
    </citation>
    <scope>NUCLEOTIDE SEQUENCE [LARGE SCALE GENOMIC DNA]</scope>
    <source>
        <strain evidence="1 2">AS-A4</strain>
    </source>
</reference>